<dbReference type="CDD" id="cd06261">
    <property type="entry name" value="TM_PBP2"/>
    <property type="match status" value="1"/>
</dbReference>
<feature type="transmembrane region" description="Helical" evidence="8">
    <location>
        <begin position="61"/>
        <end position="78"/>
    </location>
</feature>
<keyword evidence="5" id="KW-0029">Amino-acid transport</keyword>
<dbReference type="PANTHER" id="PTHR30614:SF0">
    <property type="entry name" value="L-CYSTINE TRANSPORT SYSTEM PERMEASE PROTEIN TCYL"/>
    <property type="match status" value="1"/>
</dbReference>
<evidence type="ECO:0000313" key="12">
    <source>
        <dbReference type="Proteomes" id="UP000199128"/>
    </source>
</evidence>
<keyword evidence="7 8" id="KW-0472">Membrane</keyword>
<organism evidence="11 12">
    <name type="scientific">Parafannyhessea umbonata</name>
    <dbReference type="NCBI Taxonomy" id="604330"/>
    <lineage>
        <taxon>Bacteria</taxon>
        <taxon>Bacillati</taxon>
        <taxon>Actinomycetota</taxon>
        <taxon>Coriobacteriia</taxon>
        <taxon>Coriobacteriales</taxon>
        <taxon>Atopobiaceae</taxon>
        <taxon>Parafannyhessea</taxon>
    </lineage>
</organism>
<dbReference type="AlphaFoldDB" id="A0A1H9NY56"/>
<gene>
    <name evidence="11" type="ORF">SAMN05216446_0683</name>
    <name evidence="10" type="ORF">SAMN05216447_11333</name>
</gene>
<name>A0A1H9NY56_9ACTN</name>
<dbReference type="Proteomes" id="UP000199128">
    <property type="component" value="Unassembled WGS sequence"/>
</dbReference>
<evidence type="ECO:0000256" key="1">
    <source>
        <dbReference type="ARBA" id="ARBA00004651"/>
    </source>
</evidence>
<dbReference type="Pfam" id="PF00528">
    <property type="entry name" value="BPD_transp_1"/>
    <property type="match status" value="1"/>
</dbReference>
<evidence type="ECO:0000256" key="6">
    <source>
        <dbReference type="ARBA" id="ARBA00022989"/>
    </source>
</evidence>
<dbReference type="InterPro" id="IPR010065">
    <property type="entry name" value="AA_ABC_transptr_permease_3TM"/>
</dbReference>
<feature type="transmembrane region" description="Helical" evidence="8">
    <location>
        <begin position="20"/>
        <end position="40"/>
    </location>
</feature>
<accession>A0A1H9NY56</accession>
<dbReference type="InterPro" id="IPR035906">
    <property type="entry name" value="MetI-like_sf"/>
</dbReference>
<reference evidence="11" key="2">
    <citation type="submission" date="2016-10" db="EMBL/GenBank/DDBJ databases">
        <authorList>
            <person name="de Groot N.N."/>
        </authorList>
    </citation>
    <scope>NUCLEOTIDE SEQUENCE [LARGE SCALE GENOMIC DNA]</scope>
    <source>
        <strain evidence="11">KHGC19</strain>
    </source>
</reference>
<feature type="domain" description="ABC transmembrane type-1" evidence="9">
    <location>
        <begin position="14"/>
        <end position="205"/>
    </location>
</feature>
<sequence>MELSTMTSMLAEGYVVSMQIFAITLVGSIPLGALVAVGRLSKVRPLSWLTSLYISVMRGTPLMLQMFAVFFVPFYVFGRQTPPSYMFVAVIIAFVINYAAYFAEIFRSGIQSMPRGQYEAAQVLGYTSRQTFFRIVLPQVIKKILPAMGNEVVTLVKDTSLAFSIGLAEMFTTSRALVASQRTMVPFMIAALIYWLTCLLIELLLGRLEKKLDYYHD</sequence>
<evidence type="ECO:0000256" key="7">
    <source>
        <dbReference type="ARBA" id="ARBA00023136"/>
    </source>
</evidence>
<evidence type="ECO:0000256" key="8">
    <source>
        <dbReference type="RuleBase" id="RU363032"/>
    </source>
</evidence>
<comment type="subcellular location">
    <subcellularLocation>
        <location evidence="1 8">Cell membrane</location>
        <topology evidence="1 8">Multi-pass membrane protein</topology>
    </subcellularLocation>
</comment>
<evidence type="ECO:0000256" key="2">
    <source>
        <dbReference type="ARBA" id="ARBA00022448"/>
    </source>
</evidence>
<dbReference type="Gene3D" id="1.10.3720.10">
    <property type="entry name" value="MetI-like"/>
    <property type="match status" value="1"/>
</dbReference>
<evidence type="ECO:0000313" key="10">
    <source>
        <dbReference type="EMBL" id="SEH69065.1"/>
    </source>
</evidence>
<keyword evidence="3" id="KW-1003">Cell membrane</keyword>
<dbReference type="EMBL" id="FOGP01000002">
    <property type="protein sequence ID" value="SER40862.1"/>
    <property type="molecule type" value="Genomic_DNA"/>
</dbReference>
<reference evidence="12 13" key="1">
    <citation type="submission" date="2016-10" db="EMBL/GenBank/DDBJ databases">
        <authorList>
            <person name="Varghese N."/>
            <person name="Submissions S."/>
        </authorList>
    </citation>
    <scope>NUCLEOTIDE SEQUENCE [LARGE SCALE GENOMIC DNA]</scope>
    <source>
        <strain evidence="12">KHGC19</strain>
        <strain evidence="10 13">WCP15</strain>
    </source>
</reference>
<dbReference type="PANTHER" id="PTHR30614">
    <property type="entry name" value="MEMBRANE COMPONENT OF AMINO ACID ABC TRANSPORTER"/>
    <property type="match status" value="1"/>
</dbReference>
<evidence type="ECO:0000313" key="13">
    <source>
        <dbReference type="Proteomes" id="UP000199135"/>
    </source>
</evidence>
<proteinExistence type="inferred from homology"/>
<feature type="transmembrane region" description="Helical" evidence="8">
    <location>
        <begin position="84"/>
        <end position="103"/>
    </location>
</feature>
<dbReference type="RefSeq" id="WP_078686871.1">
    <property type="nucleotide sequence ID" value="NZ_FNWT01000013.1"/>
</dbReference>
<evidence type="ECO:0000259" key="9">
    <source>
        <dbReference type="PROSITE" id="PS50928"/>
    </source>
</evidence>
<dbReference type="GO" id="GO:0043190">
    <property type="term" value="C:ATP-binding cassette (ABC) transporter complex"/>
    <property type="evidence" value="ECO:0007669"/>
    <property type="project" value="InterPro"/>
</dbReference>
<protein>
    <submittedName>
        <fullName evidence="11">Amino acid ABC transporter membrane protein, PAAT family</fullName>
    </submittedName>
</protein>
<evidence type="ECO:0000256" key="4">
    <source>
        <dbReference type="ARBA" id="ARBA00022692"/>
    </source>
</evidence>
<dbReference type="Proteomes" id="UP000199135">
    <property type="component" value="Unassembled WGS sequence"/>
</dbReference>
<evidence type="ECO:0000256" key="5">
    <source>
        <dbReference type="ARBA" id="ARBA00022970"/>
    </source>
</evidence>
<evidence type="ECO:0000313" key="11">
    <source>
        <dbReference type="EMBL" id="SER40862.1"/>
    </source>
</evidence>
<dbReference type="GO" id="GO:0006865">
    <property type="term" value="P:amino acid transport"/>
    <property type="evidence" value="ECO:0007669"/>
    <property type="project" value="UniProtKB-KW"/>
</dbReference>
<dbReference type="NCBIfam" id="TIGR01726">
    <property type="entry name" value="HEQRo_perm_3TM"/>
    <property type="match status" value="1"/>
</dbReference>
<keyword evidence="13" id="KW-1185">Reference proteome</keyword>
<dbReference type="InterPro" id="IPR000515">
    <property type="entry name" value="MetI-like"/>
</dbReference>
<keyword evidence="6 8" id="KW-1133">Transmembrane helix</keyword>
<keyword evidence="4 8" id="KW-0812">Transmembrane</keyword>
<dbReference type="EMBL" id="FNWT01000013">
    <property type="protein sequence ID" value="SEH69065.1"/>
    <property type="molecule type" value="Genomic_DNA"/>
</dbReference>
<dbReference type="InterPro" id="IPR043429">
    <property type="entry name" value="ArtM/GltK/GlnP/TcyL/YhdX-like"/>
</dbReference>
<dbReference type="SUPFAM" id="SSF161098">
    <property type="entry name" value="MetI-like"/>
    <property type="match status" value="1"/>
</dbReference>
<evidence type="ECO:0000256" key="3">
    <source>
        <dbReference type="ARBA" id="ARBA00022475"/>
    </source>
</evidence>
<keyword evidence="2 8" id="KW-0813">Transport</keyword>
<feature type="transmembrane region" description="Helical" evidence="8">
    <location>
        <begin position="184"/>
        <end position="205"/>
    </location>
</feature>
<dbReference type="PROSITE" id="PS50928">
    <property type="entry name" value="ABC_TM1"/>
    <property type="match status" value="1"/>
</dbReference>
<comment type="similarity">
    <text evidence="8">Belongs to the binding-protein-dependent transport system permease family.</text>
</comment>
<dbReference type="GO" id="GO:0022857">
    <property type="term" value="F:transmembrane transporter activity"/>
    <property type="evidence" value="ECO:0007669"/>
    <property type="project" value="InterPro"/>
</dbReference>